<evidence type="ECO:0000313" key="10">
    <source>
        <dbReference type="Proteomes" id="UP000663846"/>
    </source>
</evidence>
<dbReference type="EMBL" id="CAJMWS010000167">
    <property type="protein sequence ID" value="CAE6374587.1"/>
    <property type="molecule type" value="Genomic_DNA"/>
</dbReference>
<sequence length="271" mass="30593">MIKEIERSLQAPFPVLTTWLFTYTSPAWWKHYNFMKTFFTNAIAQARGRETELGGTGQGLATNADCVLDMIVQREGREGEEAFGKDNILDEFITYVFAGQDTTAVSLTWLFKYIATNAEIQHRLHDEVCAVFGPDGESAHLDFKLLDDPERVPILESVVAETMRCAGVSAIIARDLLQDEVILGRRWITSDGTFNRSAGPSIPFGMGQRSCFGQKLALKTYLATMSRAFFFKPVPPEVDDWSAIELVTKRPRMCYVSLERWDSKDGSHNEE</sequence>
<dbReference type="Gene3D" id="1.10.630.10">
    <property type="entry name" value="Cytochrome P450"/>
    <property type="match status" value="1"/>
</dbReference>
<dbReference type="GO" id="GO:0004497">
    <property type="term" value="F:monooxygenase activity"/>
    <property type="evidence" value="ECO:0007669"/>
    <property type="project" value="UniProtKB-KW"/>
</dbReference>
<dbReference type="PANTHER" id="PTHR24291">
    <property type="entry name" value="CYTOCHROME P450 FAMILY 4"/>
    <property type="match status" value="1"/>
</dbReference>
<organism evidence="9 10">
    <name type="scientific">Rhizoctonia solani</name>
    <dbReference type="NCBI Taxonomy" id="456999"/>
    <lineage>
        <taxon>Eukaryota</taxon>
        <taxon>Fungi</taxon>
        <taxon>Dikarya</taxon>
        <taxon>Basidiomycota</taxon>
        <taxon>Agaricomycotina</taxon>
        <taxon>Agaricomycetes</taxon>
        <taxon>Cantharellales</taxon>
        <taxon>Ceratobasidiaceae</taxon>
        <taxon>Rhizoctonia</taxon>
    </lineage>
</organism>
<dbReference type="PRINTS" id="PR00385">
    <property type="entry name" value="P450"/>
</dbReference>
<dbReference type="InterPro" id="IPR036396">
    <property type="entry name" value="Cyt_P450_sf"/>
</dbReference>
<dbReference type="GO" id="GO:0020037">
    <property type="term" value="F:heme binding"/>
    <property type="evidence" value="ECO:0007669"/>
    <property type="project" value="InterPro"/>
</dbReference>
<dbReference type="GO" id="GO:0005506">
    <property type="term" value="F:iron ion binding"/>
    <property type="evidence" value="ECO:0007669"/>
    <property type="project" value="InterPro"/>
</dbReference>
<dbReference type="AlphaFoldDB" id="A0A8H2WFG8"/>
<gene>
    <name evidence="9" type="ORF">RDB_LOCUS28590</name>
</gene>
<reference evidence="9" key="1">
    <citation type="submission" date="2021-01" db="EMBL/GenBank/DDBJ databases">
        <authorList>
            <person name="Kaushik A."/>
        </authorList>
    </citation>
    <scope>NUCLEOTIDE SEQUENCE</scope>
    <source>
        <strain evidence="9">AG1-1C</strain>
    </source>
</reference>
<dbReference type="PANTHER" id="PTHR24291:SF50">
    <property type="entry name" value="BIFUNCTIONAL ALBAFLAVENONE MONOOXYGENASE_TERPENE SYNTHASE"/>
    <property type="match status" value="1"/>
</dbReference>
<evidence type="ECO:0008006" key="11">
    <source>
        <dbReference type="Google" id="ProtNLM"/>
    </source>
</evidence>
<evidence type="ECO:0000256" key="1">
    <source>
        <dbReference type="ARBA" id="ARBA00001971"/>
    </source>
</evidence>
<protein>
    <recommendedName>
        <fullName evidence="11">Cytochrome P450</fullName>
    </recommendedName>
</protein>
<dbReference type="InterPro" id="IPR002403">
    <property type="entry name" value="Cyt_P450_E_grp-IV"/>
</dbReference>
<evidence type="ECO:0000256" key="5">
    <source>
        <dbReference type="ARBA" id="ARBA00023002"/>
    </source>
</evidence>
<keyword evidence="5 8" id="KW-0560">Oxidoreductase</keyword>
<keyword evidence="3 8" id="KW-0349">Heme</keyword>
<keyword evidence="4 8" id="KW-0479">Metal-binding</keyword>
<dbReference type="InterPro" id="IPR017972">
    <property type="entry name" value="Cyt_P450_CS"/>
</dbReference>
<evidence type="ECO:0000256" key="3">
    <source>
        <dbReference type="ARBA" id="ARBA00022617"/>
    </source>
</evidence>
<evidence type="ECO:0000256" key="2">
    <source>
        <dbReference type="ARBA" id="ARBA00010617"/>
    </source>
</evidence>
<dbReference type="SUPFAM" id="SSF48264">
    <property type="entry name" value="Cytochrome P450"/>
    <property type="match status" value="1"/>
</dbReference>
<keyword evidence="7 8" id="KW-0503">Monooxygenase</keyword>
<evidence type="ECO:0000256" key="8">
    <source>
        <dbReference type="RuleBase" id="RU000461"/>
    </source>
</evidence>
<name>A0A8H2WFG8_9AGAM</name>
<comment type="cofactor">
    <cofactor evidence="1">
        <name>heme</name>
        <dbReference type="ChEBI" id="CHEBI:30413"/>
    </cofactor>
</comment>
<comment type="caution">
    <text evidence="9">The sequence shown here is derived from an EMBL/GenBank/DDBJ whole genome shotgun (WGS) entry which is preliminary data.</text>
</comment>
<dbReference type="Pfam" id="PF00067">
    <property type="entry name" value="p450"/>
    <property type="match status" value="1"/>
</dbReference>
<evidence type="ECO:0000313" key="9">
    <source>
        <dbReference type="EMBL" id="CAE6374587.1"/>
    </source>
</evidence>
<evidence type="ECO:0000256" key="4">
    <source>
        <dbReference type="ARBA" id="ARBA00022723"/>
    </source>
</evidence>
<dbReference type="InterPro" id="IPR050196">
    <property type="entry name" value="Cytochrome_P450_Monoox"/>
</dbReference>
<evidence type="ECO:0000256" key="7">
    <source>
        <dbReference type="ARBA" id="ARBA00023033"/>
    </source>
</evidence>
<dbReference type="InterPro" id="IPR001128">
    <property type="entry name" value="Cyt_P450"/>
</dbReference>
<evidence type="ECO:0000256" key="6">
    <source>
        <dbReference type="ARBA" id="ARBA00023004"/>
    </source>
</evidence>
<keyword evidence="6 8" id="KW-0408">Iron</keyword>
<dbReference type="Proteomes" id="UP000663846">
    <property type="component" value="Unassembled WGS sequence"/>
</dbReference>
<comment type="similarity">
    <text evidence="2 8">Belongs to the cytochrome P450 family.</text>
</comment>
<dbReference type="PRINTS" id="PR00465">
    <property type="entry name" value="EP450IV"/>
</dbReference>
<dbReference type="GO" id="GO:0016705">
    <property type="term" value="F:oxidoreductase activity, acting on paired donors, with incorporation or reduction of molecular oxygen"/>
    <property type="evidence" value="ECO:0007669"/>
    <property type="project" value="InterPro"/>
</dbReference>
<proteinExistence type="inferred from homology"/>
<dbReference type="PROSITE" id="PS00086">
    <property type="entry name" value="CYTOCHROME_P450"/>
    <property type="match status" value="1"/>
</dbReference>
<accession>A0A8H2WFG8</accession>